<sequence length="127" mass="15448">MKRPNRTVAKIKSDYMNQYNAQMERKRRRKKRLIQRLIFASMVIVITFGVMATYHIKQRSLYSEKQKEFDELTEQLTVLEKEEKELLEEIDLLNDDEYILDIARTNYFLSKKGELIFQLEDEKERSY</sequence>
<dbReference type="RefSeq" id="WP_242694799.1">
    <property type="nucleotide sequence ID" value="NZ_JADIJL010000023.1"/>
</dbReference>
<feature type="coiled-coil region" evidence="1">
    <location>
        <begin position="62"/>
        <end position="96"/>
    </location>
</feature>
<dbReference type="PANTHER" id="PTHR40027:SF1">
    <property type="entry name" value="CELL DIVISION PROTEIN DIVIC"/>
    <property type="match status" value="1"/>
</dbReference>
<reference evidence="3 4" key="1">
    <citation type="submission" date="2018-05" db="EMBL/GenBank/DDBJ databases">
        <title>Genomic Encyclopedia of Type Strains, Phase IV (KMG-IV): sequencing the most valuable type-strain genomes for metagenomic binning, comparative biology and taxonomic classification.</title>
        <authorList>
            <person name="Goeker M."/>
        </authorList>
    </citation>
    <scope>NUCLEOTIDE SEQUENCE [LARGE SCALE GENOMIC DNA]</scope>
    <source>
        <strain evidence="3 4">DSM 28556</strain>
    </source>
</reference>
<keyword evidence="3" id="KW-0132">Cell division</keyword>
<name>A0A2V3VYA9_9BACI</name>
<dbReference type="Pfam" id="PF04977">
    <property type="entry name" value="DivIC"/>
    <property type="match status" value="1"/>
</dbReference>
<accession>A0A2V3VYA9</accession>
<dbReference type="GO" id="GO:0051301">
    <property type="term" value="P:cell division"/>
    <property type="evidence" value="ECO:0007669"/>
    <property type="project" value="UniProtKB-KW"/>
</dbReference>
<evidence type="ECO:0000313" key="4">
    <source>
        <dbReference type="Proteomes" id="UP000247978"/>
    </source>
</evidence>
<comment type="caution">
    <text evidence="3">The sequence shown here is derived from an EMBL/GenBank/DDBJ whole genome shotgun (WGS) entry which is preliminary data.</text>
</comment>
<keyword evidence="2" id="KW-0472">Membrane</keyword>
<dbReference type="InterPro" id="IPR007060">
    <property type="entry name" value="FtsL/DivIC"/>
</dbReference>
<gene>
    <name evidence="3" type="ORF">DFR56_12153</name>
</gene>
<dbReference type="InterPro" id="IPR039076">
    <property type="entry name" value="DivIC"/>
</dbReference>
<dbReference type="PANTHER" id="PTHR40027">
    <property type="entry name" value="CELL DIVISION PROTEIN DIVIC"/>
    <property type="match status" value="1"/>
</dbReference>
<keyword evidence="2" id="KW-0812">Transmembrane</keyword>
<evidence type="ECO:0000256" key="2">
    <source>
        <dbReference type="SAM" id="Phobius"/>
    </source>
</evidence>
<dbReference type="AlphaFoldDB" id="A0A2V3VYA9"/>
<keyword evidence="4" id="KW-1185">Reference proteome</keyword>
<keyword evidence="1" id="KW-0175">Coiled coil</keyword>
<proteinExistence type="predicted"/>
<keyword evidence="2" id="KW-1133">Transmembrane helix</keyword>
<evidence type="ECO:0000313" key="3">
    <source>
        <dbReference type="EMBL" id="PXW81559.1"/>
    </source>
</evidence>
<protein>
    <submittedName>
        <fullName evidence="3">Cell division protein DivIC</fullName>
    </submittedName>
</protein>
<feature type="transmembrane region" description="Helical" evidence="2">
    <location>
        <begin position="33"/>
        <end position="56"/>
    </location>
</feature>
<evidence type="ECO:0000256" key="1">
    <source>
        <dbReference type="SAM" id="Coils"/>
    </source>
</evidence>
<keyword evidence="3" id="KW-0131">Cell cycle</keyword>
<organism evidence="3 4">
    <name type="scientific">Pseudogracilibacillus auburnensis</name>
    <dbReference type="NCBI Taxonomy" id="1494959"/>
    <lineage>
        <taxon>Bacteria</taxon>
        <taxon>Bacillati</taxon>
        <taxon>Bacillota</taxon>
        <taxon>Bacilli</taxon>
        <taxon>Bacillales</taxon>
        <taxon>Bacillaceae</taxon>
        <taxon>Pseudogracilibacillus</taxon>
    </lineage>
</organism>
<dbReference type="EMBL" id="QJJQ01000021">
    <property type="protein sequence ID" value="PXW81559.1"/>
    <property type="molecule type" value="Genomic_DNA"/>
</dbReference>
<dbReference type="Proteomes" id="UP000247978">
    <property type="component" value="Unassembled WGS sequence"/>
</dbReference>